<protein>
    <submittedName>
        <fullName evidence="3">Uncharacterized protein</fullName>
    </submittedName>
</protein>
<gene>
    <name evidence="3" type="ORF">SCUCBS95973_009219</name>
</gene>
<evidence type="ECO:0000313" key="4">
    <source>
        <dbReference type="Proteomes" id="UP001642405"/>
    </source>
</evidence>
<evidence type="ECO:0000256" key="2">
    <source>
        <dbReference type="SAM" id="Phobius"/>
    </source>
</evidence>
<feature type="region of interest" description="Disordered" evidence="1">
    <location>
        <begin position="665"/>
        <end position="687"/>
    </location>
</feature>
<keyword evidence="2" id="KW-1133">Transmembrane helix</keyword>
<feature type="region of interest" description="Disordered" evidence="1">
    <location>
        <begin position="1"/>
        <end position="73"/>
    </location>
</feature>
<name>A0ABP0CT66_9PEZI</name>
<reference evidence="3 4" key="1">
    <citation type="submission" date="2024-01" db="EMBL/GenBank/DDBJ databases">
        <authorList>
            <person name="Allen C."/>
            <person name="Tagirdzhanova G."/>
        </authorList>
    </citation>
    <scope>NUCLEOTIDE SEQUENCE [LARGE SCALE GENOMIC DNA]</scope>
</reference>
<keyword evidence="2" id="KW-0812">Transmembrane</keyword>
<feature type="compositionally biased region" description="Polar residues" evidence="1">
    <location>
        <begin position="1"/>
        <end position="23"/>
    </location>
</feature>
<feature type="transmembrane region" description="Helical" evidence="2">
    <location>
        <begin position="536"/>
        <end position="555"/>
    </location>
</feature>
<proteinExistence type="predicted"/>
<comment type="caution">
    <text evidence="3">The sequence shown here is derived from an EMBL/GenBank/DDBJ whole genome shotgun (WGS) entry which is preliminary data.</text>
</comment>
<sequence length="845" mass="90840">MQATETGRNVASQVSGQSNSSHAGSERSHAQAGSSSKHEPLFYSPNTPASYQPVTGGTYDSDQSTSRDQESVLPESCPAAYTLEWGPHLPCTRTPVDIDAVGASRSFDTPGSVEIGDHSRVDAIRRAWKCNKDLQASASAQEAGPSSSSSAQVQKLHVFHDTSDEEVNRIICSVLDIDPAFLAAHTAGQRYRPRERPWRVGAGKSTAFSATSYVYPQTLTVTVPGPRPPAPSRDMATESQTDGAHAGSNPRIPNASAKNGNGSLAQSQDGGEKAPDASSATIELNNRGRAPLNNYPYPSRAKTIDSPVAMLCRASLWTSPRANVIFLDQNPSSTSLEDAFFDALDDVSMSNSSTAESETVADFLTSTLTGLAYDQWLDFVDALTSNHRGARQGRLNKKLLWDMAQRLEQNLATSQAHEKQQLSNPQKAANLASPGDWQALLSRLLRTVSLLPLQTQGPSAVGTGKTAAHFRAADTSYTVSRIPSGDIDNLPSRYVPEVEAGSKTSDSHHSSAGAINAKRRPSFSQTPAGQNALNRITYMGGILLPFSIIAGVLSMSDPFGPGDRLFWVFWVITLPITCLTLAIIYADDIRKSYIWKPMNHQSLQEAINKGEAIPAAAAATLAHAAERIINRISAAESDSDIESGTVLSAVRSVDFPGSAGRRARVRVNTDSGPGGPTFYRLSEPSRPETTAAVVPTQAQLGQHSSPVVPPDGNVQIDRPIMNASMRRRFHILGPLRRAWPTKARPNNGELFSKPESDPSSFPDNIEPANPYGETVVIDMARPNVDPGIAEMFGPPDGIDVAAPGCPTILLPQRRRDTDPAAWRRQQLGWIGAIKKMTGYLKTRDA</sequence>
<dbReference type="Proteomes" id="UP001642405">
    <property type="component" value="Unassembled WGS sequence"/>
</dbReference>
<feature type="compositionally biased region" description="Polar residues" evidence="1">
    <location>
        <begin position="256"/>
        <end position="269"/>
    </location>
</feature>
<dbReference type="EMBL" id="CAWUHB010000096">
    <property type="protein sequence ID" value="CAK7235288.1"/>
    <property type="molecule type" value="Genomic_DNA"/>
</dbReference>
<feature type="region of interest" description="Disordered" evidence="1">
    <location>
        <begin position="500"/>
        <end position="526"/>
    </location>
</feature>
<accession>A0ABP0CT66</accession>
<feature type="region of interest" description="Disordered" evidence="1">
    <location>
        <begin position="219"/>
        <end position="294"/>
    </location>
</feature>
<feature type="compositionally biased region" description="Polar residues" evidence="1">
    <location>
        <begin position="44"/>
        <end position="64"/>
    </location>
</feature>
<keyword evidence="4" id="KW-1185">Reference proteome</keyword>
<evidence type="ECO:0000256" key="1">
    <source>
        <dbReference type="SAM" id="MobiDB-lite"/>
    </source>
</evidence>
<evidence type="ECO:0000313" key="3">
    <source>
        <dbReference type="EMBL" id="CAK7235288.1"/>
    </source>
</evidence>
<feature type="transmembrane region" description="Helical" evidence="2">
    <location>
        <begin position="567"/>
        <end position="586"/>
    </location>
</feature>
<keyword evidence="2" id="KW-0472">Membrane</keyword>
<organism evidence="3 4">
    <name type="scientific">Sporothrix curviconia</name>
    <dbReference type="NCBI Taxonomy" id="1260050"/>
    <lineage>
        <taxon>Eukaryota</taxon>
        <taxon>Fungi</taxon>
        <taxon>Dikarya</taxon>
        <taxon>Ascomycota</taxon>
        <taxon>Pezizomycotina</taxon>
        <taxon>Sordariomycetes</taxon>
        <taxon>Sordariomycetidae</taxon>
        <taxon>Ophiostomatales</taxon>
        <taxon>Ophiostomataceae</taxon>
        <taxon>Sporothrix</taxon>
    </lineage>
</organism>